<evidence type="ECO:0000256" key="7">
    <source>
        <dbReference type="ARBA" id="ARBA00022807"/>
    </source>
</evidence>
<keyword evidence="8" id="KW-1133">Transmembrane helix</keyword>
<dbReference type="STRING" id="105785.A0A2J7Q8I3"/>
<proteinExistence type="inferred from homology"/>
<evidence type="ECO:0000256" key="5">
    <source>
        <dbReference type="ARBA" id="ARBA00022786"/>
    </source>
</evidence>
<gene>
    <name evidence="10" type="ORF">B7P43_G10142</name>
</gene>
<comment type="catalytic activity">
    <reaction evidence="1">
        <text>Thiol-dependent hydrolysis of ester, thioester, amide, peptide and isopeptide bonds formed by the C-terminal Gly of ubiquitin (a 76-residue protein attached to proteins as an intracellular targeting signal).</text>
        <dbReference type="EC" id="3.4.19.12"/>
    </reaction>
</comment>
<dbReference type="GO" id="GO:0005829">
    <property type="term" value="C:cytosol"/>
    <property type="evidence" value="ECO:0007669"/>
    <property type="project" value="TreeGrafter"/>
</dbReference>
<evidence type="ECO:0000259" key="9">
    <source>
        <dbReference type="PROSITE" id="PS50235"/>
    </source>
</evidence>
<dbReference type="PANTHER" id="PTHR24006:SF888">
    <property type="entry name" value="UBIQUITIN CARBOXYL-TERMINAL HYDROLASE 30"/>
    <property type="match status" value="1"/>
</dbReference>
<comment type="caution">
    <text evidence="10">The sequence shown here is derived from an EMBL/GenBank/DDBJ whole genome shotgun (WGS) entry which is preliminary data.</text>
</comment>
<evidence type="ECO:0000256" key="3">
    <source>
        <dbReference type="ARBA" id="ARBA00012759"/>
    </source>
</evidence>
<dbReference type="CDD" id="cd02662">
    <property type="entry name" value="Peptidase_C19F"/>
    <property type="match status" value="1"/>
</dbReference>
<dbReference type="Gene3D" id="3.90.70.10">
    <property type="entry name" value="Cysteine proteinases"/>
    <property type="match status" value="1"/>
</dbReference>
<evidence type="ECO:0000256" key="6">
    <source>
        <dbReference type="ARBA" id="ARBA00022801"/>
    </source>
</evidence>
<feature type="transmembrane region" description="Helical" evidence="8">
    <location>
        <begin position="6"/>
        <end position="27"/>
    </location>
</feature>
<dbReference type="InterPro" id="IPR050164">
    <property type="entry name" value="Peptidase_C19"/>
</dbReference>
<dbReference type="GO" id="GO:0005634">
    <property type="term" value="C:nucleus"/>
    <property type="evidence" value="ECO:0007669"/>
    <property type="project" value="TreeGrafter"/>
</dbReference>
<dbReference type="FunCoup" id="A0A2J7Q8I3">
    <property type="interactions" value="1789"/>
</dbReference>
<dbReference type="GO" id="GO:0016579">
    <property type="term" value="P:protein deubiquitination"/>
    <property type="evidence" value="ECO:0007669"/>
    <property type="project" value="InterPro"/>
</dbReference>
<keyword evidence="7" id="KW-0788">Thiol protease</keyword>
<dbReference type="GO" id="GO:0004843">
    <property type="term" value="F:cysteine-type deubiquitinase activity"/>
    <property type="evidence" value="ECO:0007669"/>
    <property type="project" value="UniProtKB-EC"/>
</dbReference>
<sequence>MLETKRENVLLFATISVVFAVGVFVLWGPAFRQKRRSQVLGLVNLGYTCFLNTLLQALASCPVVMDWLSTHQSSTKGSSLTASLWNTLQVLNGTEGSEDPYTPSKLIQSLMAQGWVISPGEQDAHELFHVIATTLEEEMQQALPKVCSLSDVEDGPREIQSDTVQLRNSGIHLRSTVHSLETSSWWKEAKLKGPLPFQGLSTSQLQCTSCNCKSVLHYSTFYSLSLTLPPRLSLPGTVDGFYTLQELIGHYVASRVVNNVACGGCGCRDTDQMKSLSFGKLPACLCIHIARTIWEGKPLKRDDRVTFPEILVMDPYMYNHIQQKQLTVSELSVGQQSFTNGLIELPSMRKRFKYLYQLTAVVVHKGGLIYGHFVTYRRGAGSYYNSWYYTSDAEVREVTLHEVMQASAYMLFYTKLASSASPHNIN</sequence>
<evidence type="ECO:0000256" key="4">
    <source>
        <dbReference type="ARBA" id="ARBA00022670"/>
    </source>
</evidence>
<dbReference type="InterPro" id="IPR038765">
    <property type="entry name" value="Papain-like_cys_pep_sf"/>
</dbReference>
<comment type="similarity">
    <text evidence="2">Belongs to the peptidase C19 family.</text>
</comment>
<dbReference type="PROSITE" id="PS00973">
    <property type="entry name" value="USP_2"/>
    <property type="match status" value="1"/>
</dbReference>
<dbReference type="EC" id="3.4.19.12" evidence="3"/>
<dbReference type="Pfam" id="PF00443">
    <property type="entry name" value="UCH"/>
    <property type="match status" value="1"/>
</dbReference>
<evidence type="ECO:0000313" key="10">
    <source>
        <dbReference type="EMBL" id="PNF24901.1"/>
    </source>
</evidence>
<evidence type="ECO:0000256" key="2">
    <source>
        <dbReference type="ARBA" id="ARBA00009085"/>
    </source>
</evidence>
<reference evidence="10 11" key="1">
    <citation type="submission" date="2017-12" db="EMBL/GenBank/DDBJ databases">
        <title>Hemimetabolous genomes reveal molecular basis of termite eusociality.</title>
        <authorList>
            <person name="Harrison M.C."/>
            <person name="Jongepier E."/>
            <person name="Robertson H.M."/>
            <person name="Arning N."/>
            <person name="Bitard-Feildel T."/>
            <person name="Chao H."/>
            <person name="Childers C.P."/>
            <person name="Dinh H."/>
            <person name="Doddapaneni H."/>
            <person name="Dugan S."/>
            <person name="Gowin J."/>
            <person name="Greiner C."/>
            <person name="Han Y."/>
            <person name="Hu H."/>
            <person name="Hughes D.S.T."/>
            <person name="Huylmans A.-K."/>
            <person name="Kemena C."/>
            <person name="Kremer L.P.M."/>
            <person name="Lee S.L."/>
            <person name="Lopez-Ezquerra A."/>
            <person name="Mallet L."/>
            <person name="Monroy-Kuhn J.M."/>
            <person name="Moser A."/>
            <person name="Murali S.C."/>
            <person name="Muzny D.M."/>
            <person name="Otani S."/>
            <person name="Piulachs M.-D."/>
            <person name="Poelchau M."/>
            <person name="Qu J."/>
            <person name="Schaub F."/>
            <person name="Wada-Katsumata A."/>
            <person name="Worley K.C."/>
            <person name="Xie Q."/>
            <person name="Ylla G."/>
            <person name="Poulsen M."/>
            <person name="Gibbs R.A."/>
            <person name="Schal C."/>
            <person name="Richards S."/>
            <person name="Belles X."/>
            <person name="Korb J."/>
            <person name="Bornberg-Bauer E."/>
        </authorList>
    </citation>
    <scope>NUCLEOTIDE SEQUENCE [LARGE SCALE GENOMIC DNA]</scope>
    <source>
        <tissue evidence="10">Whole body</tissue>
    </source>
</reference>
<dbReference type="Proteomes" id="UP000235965">
    <property type="component" value="Unassembled WGS sequence"/>
</dbReference>
<dbReference type="PANTHER" id="PTHR24006">
    <property type="entry name" value="UBIQUITIN CARBOXYL-TERMINAL HYDROLASE"/>
    <property type="match status" value="1"/>
</dbReference>
<dbReference type="AlphaFoldDB" id="A0A2J7Q8I3"/>
<keyword evidence="4" id="KW-0645">Protease</keyword>
<keyword evidence="8" id="KW-0472">Membrane</keyword>
<dbReference type="InterPro" id="IPR018200">
    <property type="entry name" value="USP_CS"/>
</dbReference>
<keyword evidence="8" id="KW-0812">Transmembrane</keyword>
<keyword evidence="11" id="KW-1185">Reference proteome</keyword>
<dbReference type="InterPro" id="IPR028889">
    <property type="entry name" value="USP"/>
</dbReference>
<dbReference type="SUPFAM" id="SSF54001">
    <property type="entry name" value="Cysteine proteinases"/>
    <property type="match status" value="1"/>
</dbReference>
<keyword evidence="5" id="KW-0833">Ubl conjugation pathway</keyword>
<name>A0A2J7Q8I3_9NEOP</name>
<dbReference type="EMBL" id="NEVH01016952">
    <property type="protein sequence ID" value="PNF24901.1"/>
    <property type="molecule type" value="Genomic_DNA"/>
</dbReference>
<keyword evidence="6" id="KW-0378">Hydrolase</keyword>
<accession>A0A2J7Q8I3</accession>
<evidence type="ECO:0000256" key="8">
    <source>
        <dbReference type="SAM" id="Phobius"/>
    </source>
</evidence>
<evidence type="ECO:0000256" key="1">
    <source>
        <dbReference type="ARBA" id="ARBA00000707"/>
    </source>
</evidence>
<dbReference type="InterPro" id="IPR001394">
    <property type="entry name" value="Peptidase_C19_UCH"/>
</dbReference>
<dbReference type="PROSITE" id="PS50235">
    <property type="entry name" value="USP_3"/>
    <property type="match status" value="1"/>
</dbReference>
<evidence type="ECO:0000313" key="11">
    <source>
        <dbReference type="Proteomes" id="UP000235965"/>
    </source>
</evidence>
<dbReference type="OrthoDB" id="2248014at2759"/>
<dbReference type="GO" id="GO:0006508">
    <property type="term" value="P:proteolysis"/>
    <property type="evidence" value="ECO:0007669"/>
    <property type="project" value="UniProtKB-KW"/>
</dbReference>
<feature type="domain" description="USP" evidence="9">
    <location>
        <begin position="40"/>
        <end position="416"/>
    </location>
</feature>
<protein>
    <recommendedName>
        <fullName evidence="3">ubiquitinyl hydrolase 1</fullName>
        <ecNumber evidence="3">3.4.19.12</ecNumber>
    </recommendedName>
</protein>
<organism evidence="10 11">
    <name type="scientific">Cryptotermes secundus</name>
    <dbReference type="NCBI Taxonomy" id="105785"/>
    <lineage>
        <taxon>Eukaryota</taxon>
        <taxon>Metazoa</taxon>
        <taxon>Ecdysozoa</taxon>
        <taxon>Arthropoda</taxon>
        <taxon>Hexapoda</taxon>
        <taxon>Insecta</taxon>
        <taxon>Pterygota</taxon>
        <taxon>Neoptera</taxon>
        <taxon>Polyneoptera</taxon>
        <taxon>Dictyoptera</taxon>
        <taxon>Blattodea</taxon>
        <taxon>Blattoidea</taxon>
        <taxon>Termitoidae</taxon>
        <taxon>Kalotermitidae</taxon>
        <taxon>Cryptotermitinae</taxon>
        <taxon>Cryptotermes</taxon>
    </lineage>
</organism>
<dbReference type="InParanoid" id="A0A2J7Q8I3"/>